<dbReference type="RefSeq" id="WP_261836063.1">
    <property type="nucleotide sequence ID" value="NZ_AP024882.1"/>
</dbReference>
<dbReference type="Pfam" id="PF13302">
    <property type="entry name" value="Acetyltransf_3"/>
    <property type="match status" value="1"/>
</dbReference>
<comment type="caution">
    <text evidence="5">The sequence shown here is derived from an EMBL/GenBank/DDBJ whole genome shotgun (WGS) entry which is preliminary data.</text>
</comment>
<evidence type="ECO:0000259" key="4">
    <source>
        <dbReference type="PROSITE" id="PS51186"/>
    </source>
</evidence>
<evidence type="ECO:0000313" key="6">
    <source>
        <dbReference type="Proteomes" id="UP000031671"/>
    </source>
</evidence>
<dbReference type="PANTHER" id="PTHR43792">
    <property type="entry name" value="GNAT FAMILY, PUTATIVE (AFU_ORTHOLOGUE AFUA_3G00765)-RELATED-RELATED"/>
    <property type="match status" value="1"/>
</dbReference>
<dbReference type="Proteomes" id="UP000031671">
    <property type="component" value="Unassembled WGS sequence"/>
</dbReference>
<evidence type="ECO:0000256" key="3">
    <source>
        <dbReference type="ARBA" id="ARBA00038502"/>
    </source>
</evidence>
<dbReference type="SUPFAM" id="SSF55729">
    <property type="entry name" value="Acyl-CoA N-acyltransferases (Nat)"/>
    <property type="match status" value="1"/>
</dbReference>
<keyword evidence="6" id="KW-1185">Reference proteome</keyword>
<evidence type="ECO:0000256" key="2">
    <source>
        <dbReference type="ARBA" id="ARBA00023315"/>
    </source>
</evidence>
<comment type="similarity">
    <text evidence="3">Belongs to the acetyltransferase family. RimJ subfamily.</text>
</comment>
<dbReference type="PANTHER" id="PTHR43792:SF8">
    <property type="entry name" value="[RIBOSOMAL PROTEIN US5]-ALANINE N-ACETYLTRANSFERASE"/>
    <property type="match status" value="1"/>
</dbReference>
<gene>
    <name evidence="5" type="ORF">JCM19231_2314</name>
</gene>
<evidence type="ECO:0000256" key="1">
    <source>
        <dbReference type="ARBA" id="ARBA00022679"/>
    </source>
</evidence>
<keyword evidence="2" id="KW-0012">Acyltransferase</keyword>
<organism evidence="5 6">
    <name type="scientific">Vibrio ishigakensis</name>
    <dbReference type="NCBI Taxonomy" id="1481914"/>
    <lineage>
        <taxon>Bacteria</taxon>
        <taxon>Pseudomonadati</taxon>
        <taxon>Pseudomonadota</taxon>
        <taxon>Gammaproteobacteria</taxon>
        <taxon>Vibrionales</taxon>
        <taxon>Vibrionaceae</taxon>
        <taxon>Vibrio</taxon>
    </lineage>
</organism>
<protein>
    <recommendedName>
        <fullName evidence="4">N-acetyltransferase domain-containing protein</fullName>
    </recommendedName>
</protein>
<evidence type="ECO:0000313" key="5">
    <source>
        <dbReference type="EMBL" id="GAM59219.1"/>
    </source>
</evidence>
<dbReference type="InterPro" id="IPR051531">
    <property type="entry name" value="N-acetyltransferase"/>
</dbReference>
<dbReference type="GO" id="GO:0016747">
    <property type="term" value="F:acyltransferase activity, transferring groups other than amino-acyl groups"/>
    <property type="evidence" value="ECO:0007669"/>
    <property type="project" value="InterPro"/>
</dbReference>
<reference evidence="5 6" key="2">
    <citation type="submission" date="2015-01" db="EMBL/GenBank/DDBJ databases">
        <authorList>
            <consortium name="NBRP consortium"/>
            <person name="Sawabe T."/>
            <person name="Meirelles P."/>
            <person name="Feng G."/>
            <person name="Sayaka M."/>
            <person name="Hattori M."/>
            <person name="Ohkuma M."/>
        </authorList>
    </citation>
    <scope>NUCLEOTIDE SEQUENCE [LARGE SCALE GENOMIC DNA]</scope>
    <source>
        <strain evidence="6">JCM 19231</strain>
    </source>
</reference>
<sequence>MSYTELKQGKAVSIKDNLSIALIKQEDLKDIIAMFDDERVNKYLFFAPADESLYQAFFIPIIENTEQSLADNKWPDSPTFVIRNEQGEYMGMCALSQVMFHQGNYEVGYQLPFKAWGKGIATQVCEILTELGFSELGAHKICADCYAGNVGSYKTLQKCGYRQEGRMTNYYKLETGFDDKLYYGITKAQFDAL</sequence>
<name>A0A0B8P8G4_9VIBR</name>
<feature type="domain" description="N-acetyltransferase" evidence="4">
    <location>
        <begin position="18"/>
        <end position="188"/>
    </location>
</feature>
<proteinExistence type="inferred from homology"/>
<dbReference type="InterPro" id="IPR000182">
    <property type="entry name" value="GNAT_dom"/>
</dbReference>
<reference evidence="5 6" key="1">
    <citation type="submission" date="2015-01" db="EMBL/GenBank/DDBJ databases">
        <title>Vibrio sp. C1 JCM 19231 whole genome shotgun sequence.</title>
        <authorList>
            <person name="Sawabe T."/>
            <person name="Meirelles P."/>
            <person name="Feng G."/>
            <person name="Sayaka M."/>
            <person name="Hattori M."/>
            <person name="Ohkuma M."/>
        </authorList>
    </citation>
    <scope>NUCLEOTIDE SEQUENCE [LARGE SCALE GENOMIC DNA]</scope>
    <source>
        <strain evidence="6">JCM 19231</strain>
    </source>
</reference>
<dbReference type="Gene3D" id="3.40.630.30">
    <property type="match status" value="1"/>
</dbReference>
<dbReference type="InterPro" id="IPR016181">
    <property type="entry name" value="Acyl_CoA_acyltransferase"/>
</dbReference>
<accession>A0A0B8P8G4</accession>
<dbReference type="PROSITE" id="PS51186">
    <property type="entry name" value="GNAT"/>
    <property type="match status" value="1"/>
</dbReference>
<dbReference type="AlphaFoldDB" id="A0A0B8P8G4"/>
<keyword evidence="1" id="KW-0808">Transferase</keyword>
<dbReference type="EMBL" id="BBRZ01000132">
    <property type="protein sequence ID" value="GAM59219.1"/>
    <property type="molecule type" value="Genomic_DNA"/>
</dbReference>